<dbReference type="InterPro" id="IPR032675">
    <property type="entry name" value="LRR_dom_sf"/>
</dbReference>
<keyword evidence="1" id="KW-0433">Leucine-rich repeat</keyword>
<dbReference type="PANTHER" id="PTHR48051">
    <property type="match status" value="1"/>
</dbReference>
<dbReference type="RefSeq" id="WP_163948397.1">
    <property type="nucleotide sequence ID" value="NZ_JAAIKC010000005.1"/>
</dbReference>
<proteinExistence type="predicted"/>
<dbReference type="AlphaFoldDB" id="A0A6G3ZZ94"/>
<dbReference type="InterPro" id="IPR003591">
    <property type="entry name" value="Leu-rich_rpt_typical-subtyp"/>
</dbReference>
<dbReference type="Gene3D" id="3.80.10.10">
    <property type="entry name" value="Ribonuclease Inhibitor"/>
    <property type="match status" value="1"/>
</dbReference>
<gene>
    <name evidence="3" type="ORF">GK047_15630</name>
</gene>
<name>A0A6G3ZZ94_9BACL</name>
<evidence type="ECO:0000256" key="2">
    <source>
        <dbReference type="ARBA" id="ARBA00022737"/>
    </source>
</evidence>
<dbReference type="GO" id="GO:0005737">
    <property type="term" value="C:cytoplasm"/>
    <property type="evidence" value="ECO:0007669"/>
    <property type="project" value="TreeGrafter"/>
</dbReference>
<dbReference type="EMBL" id="JAAIKC010000005">
    <property type="protein sequence ID" value="NEW07435.1"/>
    <property type="molecule type" value="Genomic_DNA"/>
</dbReference>
<evidence type="ECO:0000256" key="1">
    <source>
        <dbReference type="ARBA" id="ARBA00022614"/>
    </source>
</evidence>
<keyword evidence="2" id="KW-0677">Repeat</keyword>
<sequence>MEIYNDPKGEAYTRLIDYAIQHASMFVLVDRNDDPRAAYQHILEQLKPFLVKQQSCESLMRKLEVAYTYEGTVYFYRCSPQSGVILKSVANRLFDWRHPGLPEDLSFLDAEGRDWLITIAHEKIARIQIDEEEAQRLSGEVKGLFLKGDFNSEFNVFLADAIRHQAEELRVVGFGITSIPEEISQIQSLKSLEIFENKVTQLPRSLFQLTQLEELTLHLTDLMAIPEEIGQLSELRRLTIRCGCYWDLEPGTTIITKDKVILKELPSSIGKLTKLEVLQISYTGIKELPQELAQLTQLKFVDVSNNLLTSMPIVFEKFPGSVYVEASGNLF</sequence>
<comment type="caution">
    <text evidence="3">The sequence shown here is derived from an EMBL/GenBank/DDBJ whole genome shotgun (WGS) entry which is preliminary data.</text>
</comment>
<dbReference type="SMART" id="SM00369">
    <property type="entry name" value="LRR_TYP"/>
    <property type="match status" value="3"/>
</dbReference>
<accession>A0A6G3ZZ94</accession>
<dbReference type="InterPro" id="IPR050216">
    <property type="entry name" value="LRR_domain-containing"/>
</dbReference>
<dbReference type="PANTHER" id="PTHR48051:SF1">
    <property type="entry name" value="RAS SUPPRESSOR PROTEIN 1"/>
    <property type="match status" value="1"/>
</dbReference>
<organism evidence="3">
    <name type="scientific">Paenibacillus sp. SYP-B3998</name>
    <dbReference type="NCBI Taxonomy" id="2678564"/>
    <lineage>
        <taxon>Bacteria</taxon>
        <taxon>Bacillati</taxon>
        <taxon>Bacillota</taxon>
        <taxon>Bacilli</taxon>
        <taxon>Bacillales</taxon>
        <taxon>Paenibacillaceae</taxon>
        <taxon>Paenibacillus</taxon>
    </lineage>
</organism>
<protein>
    <submittedName>
        <fullName evidence="3">Leucine-rich repeat domain-containing protein</fullName>
    </submittedName>
</protein>
<dbReference type="SUPFAM" id="SSF52058">
    <property type="entry name" value="L domain-like"/>
    <property type="match status" value="1"/>
</dbReference>
<reference evidence="3" key="1">
    <citation type="submission" date="2020-02" db="EMBL/GenBank/DDBJ databases">
        <authorList>
            <person name="Shen X.-R."/>
            <person name="Zhang Y.-X."/>
        </authorList>
    </citation>
    <scope>NUCLEOTIDE SEQUENCE</scope>
    <source>
        <strain evidence="3">SYP-B3998</strain>
    </source>
</reference>
<evidence type="ECO:0000313" key="3">
    <source>
        <dbReference type="EMBL" id="NEW07435.1"/>
    </source>
</evidence>